<feature type="domain" description="GmrSD restriction endonucleases C-terminal" evidence="2">
    <location>
        <begin position="437"/>
        <end position="583"/>
    </location>
</feature>
<organism evidence="3 4">
    <name type="scientific">Phaeocystidibacter luteus</name>
    <dbReference type="NCBI Taxonomy" id="911197"/>
    <lineage>
        <taxon>Bacteria</taxon>
        <taxon>Pseudomonadati</taxon>
        <taxon>Bacteroidota</taxon>
        <taxon>Flavobacteriia</taxon>
        <taxon>Flavobacteriales</taxon>
        <taxon>Phaeocystidibacteraceae</taxon>
        <taxon>Phaeocystidibacter</taxon>
    </lineage>
</organism>
<evidence type="ECO:0000313" key="3">
    <source>
        <dbReference type="EMBL" id="KAB2810010.1"/>
    </source>
</evidence>
<gene>
    <name evidence="3" type="ORF">F8C67_09015</name>
</gene>
<evidence type="ECO:0000313" key="4">
    <source>
        <dbReference type="Proteomes" id="UP000468650"/>
    </source>
</evidence>
<dbReference type="EMBL" id="WBVO01000006">
    <property type="protein sequence ID" value="KAB2810010.1"/>
    <property type="molecule type" value="Genomic_DNA"/>
</dbReference>
<dbReference type="AlphaFoldDB" id="A0A6N6RHT2"/>
<reference evidence="3 4" key="1">
    <citation type="submission" date="2019-09" db="EMBL/GenBank/DDBJ databases">
        <title>Genomes of family Cryomorphaceae.</title>
        <authorList>
            <person name="Bowman J.P."/>
        </authorList>
    </citation>
    <scope>NUCLEOTIDE SEQUENCE [LARGE SCALE GENOMIC DNA]</scope>
    <source>
        <strain evidence="3 4">LMG 25704</strain>
    </source>
</reference>
<dbReference type="PANTHER" id="PTHR35149:SF1">
    <property type="entry name" value="DUF5655 DOMAIN-CONTAINING PROTEIN"/>
    <property type="match status" value="1"/>
</dbReference>
<feature type="domain" description="GmrSD restriction endonucleases N-terminal" evidence="1">
    <location>
        <begin position="6"/>
        <end position="227"/>
    </location>
</feature>
<dbReference type="Pfam" id="PF07510">
    <property type="entry name" value="GmrSD_C"/>
    <property type="match status" value="1"/>
</dbReference>
<dbReference type="InterPro" id="IPR011089">
    <property type="entry name" value="GmrSD_C"/>
</dbReference>
<evidence type="ECO:0000259" key="1">
    <source>
        <dbReference type="Pfam" id="PF03235"/>
    </source>
</evidence>
<comment type="caution">
    <text evidence="3">The sequence shown here is derived from an EMBL/GenBank/DDBJ whole genome shotgun (WGS) entry which is preliminary data.</text>
</comment>
<accession>A0A6N6RHT2</accession>
<evidence type="ECO:0000259" key="2">
    <source>
        <dbReference type="Pfam" id="PF07510"/>
    </source>
</evidence>
<dbReference type="Pfam" id="PF03235">
    <property type="entry name" value="GmrSD_N"/>
    <property type="match status" value="1"/>
</dbReference>
<keyword evidence="4" id="KW-1185">Reference proteome</keyword>
<dbReference type="Proteomes" id="UP000468650">
    <property type="component" value="Unassembled WGS sequence"/>
</dbReference>
<dbReference type="OrthoDB" id="9798761at2"/>
<protein>
    <submittedName>
        <fullName evidence="3">DUF262 domain-containing protein</fullName>
    </submittedName>
</protein>
<dbReference type="RefSeq" id="WP_151667511.1">
    <property type="nucleotide sequence ID" value="NZ_WBVO01000006.1"/>
</dbReference>
<dbReference type="InterPro" id="IPR004919">
    <property type="entry name" value="GmrSD_N"/>
</dbReference>
<name>A0A6N6RHT2_9FLAO</name>
<sequence length="615" mass="72520">MEKITLSKLFNGKLFSVPDYQRGYAWEQKQLLDFTQDIDALIDEEIRSHYTGTIVLFQPKDKRTEYFGTDKLEIFEIVDGQQRLTTCQLYLSIILRQLVAQAEQEYEKNISSLVHSGNKPKLRLNNDSKDFFLDLLKNGSSSITPINIHQKRLEYAFNTLNKHISEQLTVRQEKIGYLKELYDALTRKLHFSHYIIDDESEIGMTFELMNSRGKGLSVLELLKNYLMHWVYRNVPGEPKRETITDSINRAWKDVYLNIASANGNEDQCLRIAWTLLQSPTPKNWKGYVGFKAPSAIPLRDFSKKSKQDTYLFIEKLASELKEFSYHYSRITNPQLDPNIPGEYERLVRIKNTGNTSIFLPLITASRQKVINGHCDIAHYLNLLETIELYSYRVFLWARRRSNAGQAKLFHLGYNIYQGNLDLNEAQKEIKTRIMFYSEEDNFKTELTTTFTNWYRQRKLLKYTLYEYEIELLNKKGKGAQPKLSWKDLSDSTLEHILPQTPELDSLWLQKWSEEDIKHYLHHISNIVLTRDNSHYRNFEFDRKKGSQGKGHCYANSDIRQEREISKYGDWTIAECKHRKVELEQWILGRWGLDESLYTAEPDEKDEDELEEELLW</sequence>
<proteinExistence type="predicted"/>
<dbReference type="PANTHER" id="PTHR35149">
    <property type="entry name" value="SLL5132 PROTEIN"/>
    <property type="match status" value="1"/>
</dbReference>